<keyword evidence="2" id="KW-0540">Nuclease</keyword>
<dbReference type="Gene3D" id="3.30.420.10">
    <property type="entry name" value="Ribonuclease H-like superfamily/Ribonuclease H"/>
    <property type="match status" value="1"/>
</dbReference>
<gene>
    <name evidence="2" type="ordered locus">KQS_06905</name>
</gene>
<dbReference type="GO" id="GO:0006259">
    <property type="term" value="P:DNA metabolic process"/>
    <property type="evidence" value="ECO:0007669"/>
    <property type="project" value="UniProtKB-ARBA"/>
</dbReference>
<dbReference type="InterPro" id="IPR036397">
    <property type="entry name" value="RNaseH_sf"/>
</dbReference>
<dbReference type="SMART" id="SM00479">
    <property type="entry name" value="EXOIII"/>
    <property type="match status" value="1"/>
</dbReference>
<dbReference type="PATRIC" id="fig|1094466.5.peg.1359"/>
<keyword evidence="2" id="KW-0269">Exonuclease</keyword>
<reference evidence="2 3" key="1">
    <citation type="journal article" date="2012" name="J. Bacteriol.">
        <title>Complete Genome Sequence of Flavobacterium indicum GPSTA100-9T, Isolated from Warm Spring Water.</title>
        <authorList>
            <person name="Barbier P."/>
            <person name="Houel A."/>
            <person name="Loux V."/>
            <person name="Poulain J."/>
            <person name="Bernardet J.F."/>
            <person name="Touchon M."/>
            <person name="Duchaud E."/>
        </authorList>
    </citation>
    <scope>NUCLEOTIDE SEQUENCE [LARGE SCALE GENOMIC DNA]</scope>
    <source>
        <strain evidence="3">DSM 17447 / CIP 109464 / GPTSA100-9</strain>
    </source>
</reference>
<dbReference type="EMBL" id="HE774682">
    <property type="protein sequence ID" value="CCG53340.1"/>
    <property type="molecule type" value="Genomic_DNA"/>
</dbReference>
<dbReference type="Pfam" id="PF00929">
    <property type="entry name" value="RNase_T"/>
    <property type="match status" value="1"/>
</dbReference>
<sequence length="197" mass="22613">MLGISNIFNKDYPEFWKKYTESFKFKATKYVVISLETSGIDPEKDVIMAIAATSVIGNRIIIKDSFELFIQRINENSSELTNEFITVNKFEKISENDAIVTLLNYLSNSIIIGHRVNFDIEMLDKCLSRMKLGKIRNEAYDIEAMFNKLQETNDKSYSLEHMGKALKINLSDRNSVSDDAYSIALLFLKLKDKLGIQ</sequence>
<dbReference type="GO" id="GO:0004527">
    <property type="term" value="F:exonuclease activity"/>
    <property type="evidence" value="ECO:0007669"/>
    <property type="project" value="UniProtKB-KW"/>
</dbReference>
<dbReference type="KEGG" id="fin:KQS_06905"/>
<dbReference type="AlphaFoldDB" id="H8XQP2"/>
<evidence type="ECO:0000259" key="1">
    <source>
        <dbReference type="SMART" id="SM00479"/>
    </source>
</evidence>
<name>H8XQP2_FLAIG</name>
<dbReference type="RefSeq" id="WP_014388465.1">
    <property type="nucleotide sequence ID" value="NC_017025.1"/>
</dbReference>
<dbReference type="eggNOG" id="COG0847">
    <property type="taxonomic scope" value="Bacteria"/>
</dbReference>
<reference evidence="3" key="2">
    <citation type="submission" date="2012-03" db="EMBL/GenBank/DDBJ databases">
        <title>Complete genome sequence of Flavobacterium indicum GPTSA100-9T, isolated from warm spring water.</title>
        <authorList>
            <person name="Barbier P."/>
            <person name="Houel A."/>
            <person name="Loux V."/>
            <person name="Poulain J."/>
            <person name="Bernardet J.-F."/>
            <person name="Touchon M."/>
            <person name="Duchaud E."/>
        </authorList>
    </citation>
    <scope>NUCLEOTIDE SEQUENCE [LARGE SCALE GENOMIC DNA]</scope>
    <source>
        <strain evidence="3">DSM 17447 / CIP 109464 / GPTSA100-9</strain>
    </source>
</reference>
<protein>
    <submittedName>
        <fullName evidence="2">Probable exonuclease</fullName>
    </submittedName>
</protein>
<proteinExistence type="predicted"/>
<evidence type="ECO:0000313" key="3">
    <source>
        <dbReference type="Proteomes" id="UP000007599"/>
    </source>
</evidence>
<dbReference type="CDD" id="cd06127">
    <property type="entry name" value="DEDDh"/>
    <property type="match status" value="1"/>
</dbReference>
<dbReference type="GO" id="GO:0003676">
    <property type="term" value="F:nucleic acid binding"/>
    <property type="evidence" value="ECO:0007669"/>
    <property type="project" value="InterPro"/>
</dbReference>
<dbReference type="InterPro" id="IPR012337">
    <property type="entry name" value="RNaseH-like_sf"/>
</dbReference>
<evidence type="ECO:0000313" key="2">
    <source>
        <dbReference type="EMBL" id="CCG53340.1"/>
    </source>
</evidence>
<dbReference type="SUPFAM" id="SSF53098">
    <property type="entry name" value="Ribonuclease H-like"/>
    <property type="match status" value="1"/>
</dbReference>
<dbReference type="InterPro" id="IPR013520">
    <property type="entry name" value="Ribonucl_H"/>
</dbReference>
<organism evidence="2 3">
    <name type="scientific">Flavobacterium indicum (strain DSM 17447 / CIP 109464 / GPTSA100-9)</name>
    <dbReference type="NCBI Taxonomy" id="1094466"/>
    <lineage>
        <taxon>Bacteria</taxon>
        <taxon>Pseudomonadati</taxon>
        <taxon>Bacteroidota</taxon>
        <taxon>Flavobacteriia</taxon>
        <taxon>Flavobacteriales</taxon>
        <taxon>Flavobacteriaceae</taxon>
        <taxon>Flavobacterium</taxon>
    </lineage>
</organism>
<keyword evidence="3" id="KW-1185">Reference proteome</keyword>
<dbReference type="OrthoDB" id="9803913at2"/>
<keyword evidence="2" id="KW-0378">Hydrolase</keyword>
<accession>H8XQP2</accession>
<dbReference type="HOGENOM" id="CLU_047806_7_0_10"/>
<feature type="domain" description="Exonuclease" evidence="1">
    <location>
        <begin position="29"/>
        <end position="196"/>
    </location>
</feature>
<dbReference type="STRING" id="1094466.KQS_06905"/>
<dbReference type="Proteomes" id="UP000007599">
    <property type="component" value="Chromosome I"/>
</dbReference>